<protein>
    <submittedName>
        <fullName evidence="2">Uncharacterized protein</fullName>
    </submittedName>
</protein>
<feature type="non-terminal residue" evidence="2">
    <location>
        <position position="54"/>
    </location>
</feature>
<evidence type="ECO:0000256" key="1">
    <source>
        <dbReference type="SAM" id="MobiDB-lite"/>
    </source>
</evidence>
<proteinExistence type="predicted"/>
<gene>
    <name evidence="2" type="ORF">IscW_ISCW006666</name>
</gene>
<sequence>LPGTAVERPGGRGGAHPGLHRLGLHLPRAPGEDPAALRPGQARAQPAAQDRRRT</sequence>
<feature type="region of interest" description="Disordered" evidence="1">
    <location>
        <begin position="1"/>
        <end position="54"/>
    </location>
</feature>
<name>B7PNG0_IXOSC</name>
<reference evidence="2" key="1">
    <citation type="submission" date="2008-03" db="EMBL/GenBank/DDBJ databases">
        <title>Annotation of Ixodes scapularis.</title>
        <authorList>
            <consortium name="Ixodes scapularis Genome Project Consortium"/>
            <person name="Caler E."/>
            <person name="Hannick L.I."/>
            <person name="Bidwell S."/>
            <person name="Joardar V."/>
            <person name="Thiagarajan M."/>
            <person name="Amedeo P."/>
            <person name="Galinsky K.J."/>
            <person name="Schobel S."/>
            <person name="Inman J."/>
            <person name="Hostetler J."/>
            <person name="Miller J."/>
            <person name="Hammond M."/>
            <person name="Megy K."/>
            <person name="Lawson D."/>
            <person name="Kodira C."/>
            <person name="Sutton G."/>
            <person name="Meyer J."/>
            <person name="Hill C.A."/>
            <person name="Birren B."/>
            <person name="Nene V."/>
            <person name="Collins F."/>
            <person name="Alarcon-Chaidez F."/>
            <person name="Wikel S."/>
            <person name="Strausberg R."/>
        </authorList>
    </citation>
    <scope>NUCLEOTIDE SEQUENCE [LARGE SCALE GENOMIC DNA]</scope>
    <source>
        <strain evidence="2">Wikel colony</strain>
    </source>
</reference>
<dbReference type="VEuPathDB" id="VectorBase:ISCI006666"/>
<dbReference type="AlphaFoldDB" id="B7PNG0"/>
<dbReference type="PaxDb" id="6945-B7PNG0"/>
<organism>
    <name type="scientific">Ixodes scapularis</name>
    <name type="common">Black-legged tick</name>
    <name type="synonym">Deer tick</name>
    <dbReference type="NCBI Taxonomy" id="6945"/>
    <lineage>
        <taxon>Eukaryota</taxon>
        <taxon>Metazoa</taxon>
        <taxon>Ecdysozoa</taxon>
        <taxon>Arthropoda</taxon>
        <taxon>Chelicerata</taxon>
        <taxon>Arachnida</taxon>
        <taxon>Acari</taxon>
        <taxon>Parasitiformes</taxon>
        <taxon>Ixodida</taxon>
        <taxon>Ixodoidea</taxon>
        <taxon>Ixodidae</taxon>
        <taxon>Ixodinae</taxon>
        <taxon>Ixodes</taxon>
    </lineage>
</organism>
<feature type="compositionally biased region" description="Low complexity" evidence="1">
    <location>
        <begin position="24"/>
        <end position="48"/>
    </location>
</feature>
<feature type="non-terminal residue" evidence="2">
    <location>
        <position position="1"/>
    </location>
</feature>
<dbReference type="EMBL" id="DS752531">
    <property type="protein sequence ID" value="EEC08132.1"/>
    <property type="molecule type" value="Genomic_DNA"/>
</dbReference>
<accession>B7PNG0</accession>
<evidence type="ECO:0000313" key="2">
    <source>
        <dbReference type="EMBL" id="EEC08132.1"/>
    </source>
</evidence>